<feature type="binding site" evidence="20">
    <location>
        <position position="43"/>
    </location>
    <ligand>
        <name>[2Fe-2S] cluster</name>
        <dbReference type="ChEBI" id="CHEBI:190135"/>
        <label>1</label>
    </ligand>
</feature>
<evidence type="ECO:0000256" key="7">
    <source>
        <dbReference type="ARBA" id="ARBA00022714"/>
    </source>
</evidence>
<keyword evidence="11 20" id="KW-0408">Iron</keyword>
<evidence type="ECO:0000313" key="23">
    <source>
        <dbReference type="EMBL" id="RIB05016.1"/>
    </source>
</evidence>
<dbReference type="InterPro" id="IPR001041">
    <property type="entry name" value="2Fe-2S_ferredoxin-type"/>
</dbReference>
<gene>
    <name evidence="23" type="ORF">C2G38_2254047</name>
</gene>
<dbReference type="Pfam" id="PF20256">
    <property type="entry name" value="MoCoBD_2"/>
    <property type="match status" value="1"/>
</dbReference>
<evidence type="ECO:0000256" key="1">
    <source>
        <dbReference type="ARBA" id="ARBA00001974"/>
    </source>
</evidence>
<name>A0A397UD10_9GLOM</name>
<evidence type="ECO:0000256" key="4">
    <source>
        <dbReference type="ARBA" id="ARBA00013123"/>
    </source>
</evidence>
<dbReference type="Gene3D" id="3.10.20.30">
    <property type="match status" value="1"/>
</dbReference>
<dbReference type="InterPro" id="IPR002346">
    <property type="entry name" value="Mopterin_DH_FAD-bd"/>
</dbReference>
<dbReference type="GO" id="GO:0006145">
    <property type="term" value="P:purine nucleobase catabolic process"/>
    <property type="evidence" value="ECO:0007669"/>
    <property type="project" value="UniProtKB-ARBA"/>
</dbReference>
<dbReference type="InterPro" id="IPR036884">
    <property type="entry name" value="2Fe-2S-bd_dom_sf"/>
</dbReference>
<feature type="active site" description="Proton acceptor" evidence="18">
    <location>
        <position position="1261"/>
    </location>
</feature>
<dbReference type="InterPro" id="IPR036010">
    <property type="entry name" value="2Fe-2S_ferredoxin-like_sf"/>
</dbReference>
<feature type="binding site" evidence="20">
    <location>
        <position position="51"/>
    </location>
    <ligand>
        <name>[2Fe-2S] cluster</name>
        <dbReference type="ChEBI" id="CHEBI:190135"/>
        <label>1</label>
    </ligand>
</feature>
<evidence type="ECO:0000256" key="11">
    <source>
        <dbReference type="ARBA" id="ARBA00023004"/>
    </source>
</evidence>
<dbReference type="InterPro" id="IPR002888">
    <property type="entry name" value="2Fe-2S-bd"/>
</dbReference>
<dbReference type="InterPro" id="IPR016169">
    <property type="entry name" value="FAD-bd_PCMH_sub2"/>
</dbReference>
<comment type="catalytic activity">
    <reaction evidence="16">
        <text>xanthine + NAD(+) + H2O = urate + NADH + H(+)</text>
        <dbReference type="Rhea" id="RHEA:16669"/>
        <dbReference type="ChEBI" id="CHEBI:15377"/>
        <dbReference type="ChEBI" id="CHEBI:15378"/>
        <dbReference type="ChEBI" id="CHEBI:17712"/>
        <dbReference type="ChEBI" id="CHEBI:17775"/>
        <dbReference type="ChEBI" id="CHEBI:57540"/>
        <dbReference type="ChEBI" id="CHEBI:57945"/>
        <dbReference type="EC" id="1.17.1.4"/>
    </reaction>
</comment>
<dbReference type="CDD" id="cd00207">
    <property type="entry name" value="fer2"/>
    <property type="match status" value="1"/>
</dbReference>
<dbReference type="PROSITE" id="PS51387">
    <property type="entry name" value="FAD_PCMH"/>
    <property type="match status" value="1"/>
</dbReference>
<dbReference type="GO" id="GO:0004854">
    <property type="term" value="F:xanthine dehydrogenase activity"/>
    <property type="evidence" value="ECO:0007669"/>
    <property type="project" value="UniProtKB-EC"/>
</dbReference>
<organism evidence="23 24">
    <name type="scientific">Gigaspora rosea</name>
    <dbReference type="NCBI Taxonomy" id="44941"/>
    <lineage>
        <taxon>Eukaryota</taxon>
        <taxon>Fungi</taxon>
        <taxon>Fungi incertae sedis</taxon>
        <taxon>Mucoromycota</taxon>
        <taxon>Glomeromycotina</taxon>
        <taxon>Glomeromycetes</taxon>
        <taxon>Diversisporales</taxon>
        <taxon>Gigasporaceae</taxon>
        <taxon>Gigaspora</taxon>
    </lineage>
</organism>
<dbReference type="STRING" id="44941.A0A397UD10"/>
<dbReference type="FunFam" id="3.30.365.10:FF:000002">
    <property type="entry name" value="Xanthine dehydrogenase oxidase"/>
    <property type="match status" value="1"/>
</dbReference>
<comment type="cofactor">
    <cofactor evidence="1 19">
        <name>FAD</name>
        <dbReference type="ChEBI" id="CHEBI:57692"/>
    </cofactor>
</comment>
<proteinExistence type="inferred from homology"/>
<feature type="binding site" evidence="20">
    <location>
        <position position="147"/>
    </location>
    <ligand>
        <name>[2Fe-2S] cluster</name>
        <dbReference type="ChEBI" id="CHEBI:190135"/>
        <label>2</label>
    </ligand>
</feature>
<feature type="binding site" evidence="20">
    <location>
        <position position="1078"/>
    </location>
    <ligand>
        <name>Mo-molybdopterin</name>
        <dbReference type="ChEBI" id="CHEBI:71302"/>
    </ligand>
    <ligandPart>
        <name>Mo</name>
        <dbReference type="ChEBI" id="CHEBI:28685"/>
    </ligandPart>
</feature>
<keyword evidence="13" id="KW-0520">NAD</keyword>
<feature type="binding site" evidence="19">
    <location>
        <position position="342"/>
    </location>
    <ligand>
        <name>FAD</name>
        <dbReference type="ChEBI" id="CHEBI:57692"/>
    </ligand>
</feature>
<dbReference type="PANTHER" id="PTHR45444">
    <property type="entry name" value="XANTHINE DEHYDROGENASE"/>
    <property type="match status" value="1"/>
</dbReference>
<dbReference type="InterPro" id="IPR000674">
    <property type="entry name" value="Ald_Oxase/Xan_DH_a/b"/>
</dbReference>
<dbReference type="Gene3D" id="3.30.465.10">
    <property type="match status" value="1"/>
</dbReference>
<evidence type="ECO:0000256" key="3">
    <source>
        <dbReference type="ARBA" id="ARBA00006849"/>
    </source>
</evidence>
<keyword evidence="5 20" id="KW-0500">Molybdenum</keyword>
<dbReference type="InterPro" id="IPR036856">
    <property type="entry name" value="Ald_Oxase/Xan_DH_a/b_sf"/>
</dbReference>
<dbReference type="EC" id="1.17.1.4" evidence="4"/>
<comment type="cofactor">
    <cofactor evidence="20">
        <name>Mo-molybdopterin</name>
        <dbReference type="ChEBI" id="CHEBI:71302"/>
    </cofactor>
    <text evidence="20">Binds 1 Mo-molybdopterin (Mo-MPT) cofactor per subunit.</text>
</comment>
<feature type="binding site" evidence="20">
    <location>
        <position position="911"/>
    </location>
    <ligand>
        <name>Mo-molybdopterin</name>
        <dbReference type="ChEBI" id="CHEBI:71302"/>
    </ligand>
    <ligandPart>
        <name>Mo</name>
        <dbReference type="ChEBI" id="CHEBI:28685"/>
    </ligandPart>
</feature>
<dbReference type="InterPro" id="IPR016208">
    <property type="entry name" value="Ald_Oxase/xanthine_DH-like"/>
</dbReference>
<evidence type="ECO:0000256" key="5">
    <source>
        <dbReference type="ARBA" id="ARBA00022505"/>
    </source>
</evidence>
<dbReference type="Pfam" id="PF01315">
    <property type="entry name" value="Ald_Xan_dh_C"/>
    <property type="match status" value="1"/>
</dbReference>
<dbReference type="Gene3D" id="3.90.1170.50">
    <property type="entry name" value="Aldehyde oxidase/xanthine dehydrogenase, a/b hammerhead"/>
    <property type="match status" value="1"/>
</dbReference>
<dbReference type="InterPro" id="IPR005107">
    <property type="entry name" value="CO_DH_flav_C"/>
</dbReference>
<feature type="binding site" evidence="20">
    <location>
        <position position="149"/>
    </location>
    <ligand>
        <name>[2Fe-2S] cluster</name>
        <dbReference type="ChEBI" id="CHEBI:190135"/>
        <label>2</label>
    </ligand>
</feature>
<dbReference type="InterPro" id="IPR006058">
    <property type="entry name" value="2Fe2S_fd_BS"/>
</dbReference>
<dbReference type="InterPro" id="IPR036318">
    <property type="entry name" value="FAD-bd_PCMH-like_sf"/>
</dbReference>
<feature type="binding site" evidence="20">
    <location>
        <position position="48"/>
    </location>
    <ligand>
        <name>[2Fe-2S] cluster</name>
        <dbReference type="ChEBI" id="CHEBI:190135"/>
        <label>1</label>
    </ligand>
</feature>
<feature type="domain" description="FAD-binding PCMH-type" evidence="22">
    <location>
        <begin position="234"/>
        <end position="422"/>
    </location>
</feature>
<comment type="catalytic activity">
    <reaction evidence="17">
        <text>hypoxanthine + NAD(+) + H2O = xanthine + NADH + H(+)</text>
        <dbReference type="Rhea" id="RHEA:24670"/>
        <dbReference type="ChEBI" id="CHEBI:15377"/>
        <dbReference type="ChEBI" id="CHEBI:15378"/>
        <dbReference type="ChEBI" id="CHEBI:17368"/>
        <dbReference type="ChEBI" id="CHEBI:17712"/>
        <dbReference type="ChEBI" id="CHEBI:57540"/>
        <dbReference type="ChEBI" id="CHEBI:57945"/>
        <dbReference type="EC" id="1.17.1.4"/>
    </reaction>
</comment>
<dbReference type="SMART" id="SM01092">
    <property type="entry name" value="CO_deh_flav_C"/>
    <property type="match status" value="1"/>
</dbReference>
<dbReference type="SUPFAM" id="SSF47741">
    <property type="entry name" value="CO dehydrogenase ISP C-domain like"/>
    <property type="match status" value="1"/>
</dbReference>
<dbReference type="SUPFAM" id="SSF56003">
    <property type="entry name" value="Molybdenum cofactor-binding domain"/>
    <property type="match status" value="1"/>
</dbReference>
<comment type="subcellular location">
    <subcellularLocation>
        <location evidence="2">Peroxisome</location>
    </subcellularLocation>
</comment>
<dbReference type="InterPro" id="IPR037165">
    <property type="entry name" value="AldOxase/xan_DH_Mopterin-bd_sf"/>
</dbReference>
<dbReference type="Pfam" id="PF03450">
    <property type="entry name" value="CO_deh_flav_C"/>
    <property type="match status" value="1"/>
</dbReference>
<dbReference type="GO" id="GO:0071949">
    <property type="term" value="F:FAD binding"/>
    <property type="evidence" value="ECO:0007669"/>
    <property type="project" value="InterPro"/>
</dbReference>
<keyword evidence="14" id="KW-0576">Peroxisome</keyword>
<dbReference type="SUPFAM" id="SSF56176">
    <property type="entry name" value="FAD-binding/transporter-associated domain-like"/>
    <property type="match status" value="1"/>
</dbReference>
<evidence type="ECO:0000313" key="24">
    <source>
        <dbReference type="Proteomes" id="UP000266673"/>
    </source>
</evidence>
<dbReference type="OrthoDB" id="8300278at2759"/>
<evidence type="ECO:0000256" key="20">
    <source>
        <dbReference type="PIRSR" id="PIRSR000127-3"/>
    </source>
</evidence>
<evidence type="ECO:0000256" key="9">
    <source>
        <dbReference type="ARBA" id="ARBA00022827"/>
    </source>
</evidence>
<feature type="binding site" evidence="20">
    <location>
        <position position="766"/>
    </location>
    <ligand>
        <name>Mo-molybdopterin</name>
        <dbReference type="ChEBI" id="CHEBI:71302"/>
    </ligand>
    <ligandPart>
        <name>Mo</name>
        <dbReference type="ChEBI" id="CHEBI:28685"/>
    </ligandPart>
</feature>
<dbReference type="Gene3D" id="1.10.150.120">
    <property type="entry name" value="[2Fe-2S]-binding domain"/>
    <property type="match status" value="1"/>
</dbReference>
<feature type="domain" description="2Fe-2S ferredoxin-type" evidence="21">
    <location>
        <begin position="5"/>
        <end position="91"/>
    </location>
</feature>
<dbReference type="FunFam" id="3.30.365.10:FF:000001">
    <property type="entry name" value="Xanthine dehydrogenase oxidase"/>
    <property type="match status" value="1"/>
</dbReference>
<evidence type="ECO:0000256" key="15">
    <source>
        <dbReference type="ARBA" id="ARBA00034078"/>
    </source>
</evidence>
<keyword evidence="9 19" id="KW-0274">FAD</keyword>
<keyword evidence="6" id="KW-0285">Flavoprotein</keyword>
<feature type="binding site" evidence="20">
    <location>
        <position position="112"/>
    </location>
    <ligand>
        <name>[2Fe-2S] cluster</name>
        <dbReference type="ChEBI" id="CHEBI:190135"/>
        <label>2</label>
    </ligand>
</feature>
<evidence type="ECO:0000256" key="14">
    <source>
        <dbReference type="ARBA" id="ARBA00023140"/>
    </source>
</evidence>
<dbReference type="Gene3D" id="3.30.390.50">
    <property type="entry name" value="CO dehydrogenase flavoprotein, C-terminal domain"/>
    <property type="match status" value="1"/>
</dbReference>
<accession>A0A397UD10</accession>
<comment type="caution">
    <text evidence="23">The sequence shown here is derived from an EMBL/GenBank/DDBJ whole genome shotgun (WGS) entry which is preliminary data.</text>
</comment>
<comment type="similarity">
    <text evidence="3">Belongs to the xanthine dehydrogenase family.</text>
</comment>
<dbReference type="Pfam" id="PF00941">
    <property type="entry name" value="FAD_binding_5"/>
    <property type="match status" value="1"/>
</dbReference>
<dbReference type="InterPro" id="IPR036683">
    <property type="entry name" value="CO_DH_flav_C_dom_sf"/>
</dbReference>
<dbReference type="InterPro" id="IPR008274">
    <property type="entry name" value="AldOxase/xan_DH_MoCoBD1"/>
</dbReference>
<feature type="binding site" evidence="19">
    <location>
        <position position="412"/>
    </location>
    <ligand>
        <name>FAD</name>
        <dbReference type="ChEBI" id="CHEBI:57692"/>
    </ligand>
</feature>
<evidence type="ECO:0000256" key="18">
    <source>
        <dbReference type="PIRSR" id="PIRSR000127-1"/>
    </source>
</evidence>
<evidence type="ECO:0000256" key="6">
    <source>
        <dbReference type="ARBA" id="ARBA00022630"/>
    </source>
</evidence>
<dbReference type="InterPro" id="IPR046867">
    <property type="entry name" value="AldOxase/xan_DH_MoCoBD2"/>
</dbReference>
<dbReference type="Proteomes" id="UP000266673">
    <property type="component" value="Unassembled WGS sequence"/>
</dbReference>
<dbReference type="Gene3D" id="3.30.365.10">
    <property type="entry name" value="Aldehyde oxidase/xanthine dehydrogenase, molybdopterin binding domain"/>
    <property type="match status" value="4"/>
</dbReference>
<dbReference type="FunFam" id="3.30.365.10:FF:000003">
    <property type="entry name" value="Aldehyde oxidase 1"/>
    <property type="match status" value="1"/>
</dbReference>
<keyword evidence="7 20" id="KW-0001">2Fe-2S</keyword>
<dbReference type="Gene3D" id="3.30.43.10">
    <property type="entry name" value="Uridine Diphospho-n-acetylenolpyruvylglucosamine Reductase, domain 2"/>
    <property type="match status" value="1"/>
</dbReference>
<evidence type="ECO:0000256" key="10">
    <source>
        <dbReference type="ARBA" id="ARBA00023002"/>
    </source>
</evidence>
<dbReference type="EMBL" id="QKWP01002064">
    <property type="protein sequence ID" value="RIB05016.1"/>
    <property type="molecule type" value="Genomic_DNA"/>
</dbReference>
<dbReference type="Pfam" id="PF02738">
    <property type="entry name" value="MoCoBD_1"/>
    <property type="match status" value="1"/>
</dbReference>
<dbReference type="SUPFAM" id="SSF54292">
    <property type="entry name" value="2Fe-2S ferredoxin-like"/>
    <property type="match status" value="1"/>
</dbReference>
<dbReference type="GO" id="GO:0005506">
    <property type="term" value="F:iron ion binding"/>
    <property type="evidence" value="ECO:0007669"/>
    <property type="project" value="InterPro"/>
</dbReference>
<evidence type="ECO:0000259" key="21">
    <source>
        <dbReference type="PROSITE" id="PS51085"/>
    </source>
</evidence>
<dbReference type="SUPFAM" id="SSF54665">
    <property type="entry name" value="CO dehydrogenase molybdoprotein N-domain-like"/>
    <property type="match status" value="1"/>
</dbReference>
<evidence type="ECO:0000256" key="12">
    <source>
        <dbReference type="ARBA" id="ARBA00023014"/>
    </source>
</evidence>
<dbReference type="FunFam" id="3.10.20.30:FF:000015">
    <property type="entry name" value="Aldehyde oxidase 1"/>
    <property type="match status" value="1"/>
</dbReference>
<feature type="binding site" evidence="20">
    <location>
        <position position="115"/>
    </location>
    <ligand>
        <name>[2Fe-2S] cluster</name>
        <dbReference type="ChEBI" id="CHEBI:190135"/>
        <label>2</label>
    </ligand>
</feature>
<protein>
    <recommendedName>
        <fullName evidence="4">xanthine dehydrogenase</fullName>
        <ecNumber evidence="4">1.17.1.4</ecNumber>
    </recommendedName>
</protein>
<feature type="binding site" evidence="19">
    <location>
        <position position="365"/>
    </location>
    <ligand>
        <name>FAD</name>
        <dbReference type="ChEBI" id="CHEBI:57692"/>
    </ligand>
</feature>
<feature type="binding site" evidence="19">
    <location>
        <position position="913"/>
    </location>
    <ligand>
        <name>substrate</name>
    </ligand>
</feature>
<dbReference type="SMART" id="SM01008">
    <property type="entry name" value="Ald_Xan_dh_C"/>
    <property type="match status" value="1"/>
</dbReference>
<evidence type="ECO:0000256" key="19">
    <source>
        <dbReference type="PIRSR" id="PIRSR000127-2"/>
    </source>
</evidence>
<evidence type="ECO:0000259" key="22">
    <source>
        <dbReference type="PROSITE" id="PS51387"/>
    </source>
</evidence>
<keyword evidence="10" id="KW-0560">Oxidoreductase</keyword>
<keyword evidence="8 20" id="KW-0479">Metal-binding</keyword>
<evidence type="ECO:0000256" key="16">
    <source>
        <dbReference type="ARBA" id="ARBA00049017"/>
    </source>
</evidence>
<feature type="binding site" evidence="19">
    <location>
        <position position="430"/>
    </location>
    <ligand>
        <name>FAD</name>
        <dbReference type="ChEBI" id="CHEBI:57692"/>
    </ligand>
</feature>
<dbReference type="GO" id="GO:0051537">
    <property type="term" value="F:2 iron, 2 sulfur cluster binding"/>
    <property type="evidence" value="ECO:0007669"/>
    <property type="project" value="UniProtKB-KW"/>
</dbReference>
<feature type="binding site" evidence="20">
    <location>
        <position position="797"/>
    </location>
    <ligand>
        <name>Mo-molybdopterin</name>
        <dbReference type="ChEBI" id="CHEBI:71302"/>
    </ligand>
    <ligandPart>
        <name>Mo</name>
        <dbReference type="ChEBI" id="CHEBI:28685"/>
    </ligandPart>
</feature>
<dbReference type="FunFam" id="3.30.365.10:FF:000004">
    <property type="entry name" value="Xanthine dehydrogenase oxidase"/>
    <property type="match status" value="1"/>
</dbReference>
<keyword evidence="12 20" id="KW-0411">Iron-sulfur</keyword>
<dbReference type="GO" id="GO:0005777">
    <property type="term" value="C:peroxisome"/>
    <property type="evidence" value="ECO:0007669"/>
    <property type="project" value="UniProtKB-SubCell"/>
</dbReference>
<evidence type="ECO:0000256" key="2">
    <source>
        <dbReference type="ARBA" id="ARBA00004275"/>
    </source>
</evidence>
<feature type="binding site" evidence="19">
    <location>
        <begin position="262"/>
        <end position="269"/>
    </location>
    <ligand>
        <name>FAD</name>
        <dbReference type="ChEBI" id="CHEBI:57692"/>
    </ligand>
</feature>
<keyword evidence="24" id="KW-1185">Reference proteome</keyword>
<evidence type="ECO:0000256" key="8">
    <source>
        <dbReference type="ARBA" id="ARBA00022723"/>
    </source>
</evidence>
<dbReference type="InterPro" id="IPR016167">
    <property type="entry name" value="FAD-bd_PCMH_sub1"/>
</dbReference>
<dbReference type="PROSITE" id="PS00197">
    <property type="entry name" value="2FE2S_FER_1"/>
    <property type="match status" value="1"/>
</dbReference>
<dbReference type="PANTHER" id="PTHR45444:SF3">
    <property type="entry name" value="XANTHINE DEHYDROGENASE"/>
    <property type="match status" value="1"/>
</dbReference>
<sequence length="1329" mass="147174">MTFGNKLRFFLNGTSVEIDNPDPDTTLLNYVRSVGLTGTKLGCAEGGCGSCTIMISSYDKTLDKISHNSVNACLTPLCSVDGKHIITIEGIGNVKNPHPIQERLALLHGSQCGFCTPGFVMSLYSLLRNNPNPSEEEAEECFDGNLCRCTGYRPILDAAKTFANNTHVKTNDPSENHELQENVGCGKADCCKLNNVDTTFNHNFSQINFKKYDATQELIFPPSLMKHTPEPLHFHSSKIKWFRPVNLDQLLSLKAEYPNATLLSGNTRVGIMTKFENIKHDVQIYVGDIPELKSWEFKEDGLSLGANMTISQVQAVLKEACNHYKSHQIQIFEALSEIIKRFASNQIRNSSTLAGNIIANSSTSDLIPLLLSSKSIFSLTSLQSTLKKSRSIPSISFWTGYNQDCLESSEILENIFIPCSNHDQYVRVYKQSKRHYAARAIVNAGLSVSLDHNSHVQEAFFAFGGMSGAVVRAPNAENFIAGKKWGDENVLKQLIQVLCEEFQLSFSVTGGMATYRKTLVVGFITKFWYDVTKSANIAELSPDIENSIGEIKRGVSKGSQTIGRPEKGNKIVGKPISHASAMKQATGEAIYVDDIPRIEGELYGAFVTSQKAHAKILNIDPSQALKVPGVKGFFSAKDVPGHNSCGHMTHDQEVFASKEVFHVGQIIGLIAAETKKIAQEARDLVKIEYEELPHILTIEEAIEQNSYFPVTPQLARGDVEKGFEEADYIFEGEARSGAQEHFYLETNASLVIPKEHDEFEVHSGCQNPASPQERIADVLGIAANKVTSRVRRVGGSFGGKETKCLYVSTALAVSAWHLRKPIRCMLDRDEDIIMTGQKHPFLGRWKVGLTKDGKILAYDLKLYLNGGGTTDATIVVAQISLFAADSCYYIPNVRFIGYPCKTNIISNTAFRGFGQPQAVFVLESMLYEVAERTGIDVNELREKNLYTEGQKTPYNQTLDNWLLPSVYQQVKEISEFEKRKKEVEEFNSNNKWRKRGLSLLPIKFGITFPAAFMNQAGSLVHIYLDGSVLISHGGVEMGQGLHTKMLQIASEALDVPINTVHLMESATNLVINSSVTAGSTGSDLNGYAVHNACKILAERLKPYREKMPDKSFEEIVKAAYHDRVNLSANGFYKTPDIGYNFEKNEGRMFLYYTTGAACSEVEIDTLTGDHTILRTDMCMDLGRSLNYALDVGQIEGGFIQGVGWCTNEQTLHFPNGNLLTTGPDQYKIPGARDIPQDFRIYTYEGAITNIKSIHSSKGIGEPPLLLGNTVFFAIRDAITAARKCNNNNAPVVLRLPATPERIRIACDDEIVKKCKVEKKDGEVPWVIEP</sequence>
<dbReference type="PROSITE" id="PS51085">
    <property type="entry name" value="2FE2S_FER_2"/>
    <property type="match status" value="1"/>
</dbReference>
<feature type="binding site" evidence="20">
    <location>
        <position position="73"/>
    </location>
    <ligand>
        <name>[2Fe-2S] cluster</name>
        <dbReference type="ChEBI" id="CHEBI:190135"/>
        <label>1</label>
    </ligand>
</feature>
<dbReference type="SUPFAM" id="SSF55447">
    <property type="entry name" value="CO dehydrogenase flavoprotein C-terminal domain-like"/>
    <property type="match status" value="1"/>
</dbReference>
<dbReference type="Pfam" id="PF01799">
    <property type="entry name" value="Fer2_2"/>
    <property type="match status" value="1"/>
</dbReference>
<feature type="binding site" evidence="19">
    <location>
        <position position="801"/>
    </location>
    <ligand>
        <name>substrate</name>
    </ligand>
</feature>
<dbReference type="PIRSF" id="PIRSF000127">
    <property type="entry name" value="Xanthine_DH"/>
    <property type="match status" value="1"/>
</dbReference>
<dbReference type="InterPro" id="IPR016166">
    <property type="entry name" value="FAD-bd_PCMH"/>
</dbReference>
<dbReference type="InterPro" id="IPR012675">
    <property type="entry name" value="Beta-grasp_dom_sf"/>
</dbReference>
<reference evidence="23 24" key="1">
    <citation type="submission" date="2018-06" db="EMBL/GenBank/DDBJ databases">
        <title>Comparative genomics reveals the genomic features of Rhizophagus irregularis, R. cerebriforme, R. diaphanum and Gigaspora rosea, and their symbiotic lifestyle signature.</title>
        <authorList>
            <person name="Morin E."/>
            <person name="San Clemente H."/>
            <person name="Chen E.C.H."/>
            <person name="De La Providencia I."/>
            <person name="Hainaut M."/>
            <person name="Kuo A."/>
            <person name="Kohler A."/>
            <person name="Murat C."/>
            <person name="Tang N."/>
            <person name="Roy S."/>
            <person name="Loubradou J."/>
            <person name="Henrissat B."/>
            <person name="Grigoriev I.V."/>
            <person name="Corradi N."/>
            <person name="Roux C."/>
            <person name="Martin F.M."/>
        </authorList>
    </citation>
    <scope>NUCLEOTIDE SEQUENCE [LARGE SCALE GENOMIC DNA]</scope>
    <source>
        <strain evidence="23 24">DAOM 194757</strain>
    </source>
</reference>
<dbReference type="Pfam" id="PF00111">
    <property type="entry name" value="Fer2"/>
    <property type="match status" value="1"/>
</dbReference>
<comment type="cofactor">
    <cofactor evidence="15">
        <name>[2Fe-2S] cluster</name>
        <dbReference type="ChEBI" id="CHEBI:190135"/>
    </cofactor>
</comment>
<comment type="cofactor">
    <cofactor evidence="20">
        <name>[2Fe-2S] cluster</name>
        <dbReference type="ChEBI" id="CHEBI:190135"/>
    </cofactor>
    <text evidence="20">Binds 2 [2Fe-2S] clusters.</text>
</comment>
<dbReference type="FunFam" id="3.90.1170.50:FF:000001">
    <property type="entry name" value="Aldehyde oxidase 1"/>
    <property type="match status" value="1"/>
</dbReference>
<evidence type="ECO:0000256" key="17">
    <source>
        <dbReference type="ARBA" id="ARBA00049517"/>
    </source>
</evidence>
<dbReference type="FunFam" id="3.30.43.10:FF:000001">
    <property type="entry name" value="Xanthine dehydrogenase/oxidase"/>
    <property type="match status" value="1"/>
</dbReference>
<evidence type="ECO:0000256" key="13">
    <source>
        <dbReference type="ARBA" id="ARBA00023027"/>
    </source>
</evidence>